<dbReference type="EMBL" id="MT787312">
    <property type="protein sequence ID" value="QNL15864.1"/>
    <property type="molecule type" value="mRNA"/>
</dbReference>
<reference evidence="2" key="2">
    <citation type="submission" date="2020-07" db="EMBL/GenBank/DDBJ databases">
        <authorList>
            <person name="Tenessen J.A."/>
            <person name="Bollmann S.R."/>
            <person name="Peremyslova K."/>
            <person name="Kronmiller B."/>
            <person name="Sergi C."/>
            <person name="Hamali B."/>
            <person name="Blouin M.S."/>
        </authorList>
    </citation>
    <scope>NUCLEOTIDE SEQUENCE</scope>
    <source>
        <strain evidence="2">I68</strain>
    </source>
</reference>
<keyword evidence="1" id="KW-1133">Transmembrane helix</keyword>
<protein>
    <submittedName>
        <fullName evidence="2">Polymorphic transmembrane cluster 2 transmembrane protein 5</fullName>
    </submittedName>
</protein>
<accession>A0A7G8ZAX0</accession>
<feature type="transmembrane region" description="Helical" evidence="1">
    <location>
        <begin position="127"/>
        <end position="148"/>
    </location>
</feature>
<name>A0A7G8ZAX0_BIOGL</name>
<dbReference type="VEuPathDB" id="VectorBase:BGLAX_036066"/>
<keyword evidence="1 2" id="KW-0812">Transmembrane</keyword>
<evidence type="ECO:0000313" key="2">
    <source>
        <dbReference type="EMBL" id="QNL15864.1"/>
    </source>
</evidence>
<organism evidence="2">
    <name type="scientific">Biomphalaria glabrata</name>
    <name type="common">Bloodfluke planorb</name>
    <name type="synonym">Freshwater snail</name>
    <dbReference type="NCBI Taxonomy" id="6526"/>
    <lineage>
        <taxon>Eukaryota</taxon>
        <taxon>Metazoa</taxon>
        <taxon>Spiralia</taxon>
        <taxon>Lophotrochozoa</taxon>
        <taxon>Mollusca</taxon>
        <taxon>Gastropoda</taxon>
        <taxon>Heterobranchia</taxon>
        <taxon>Euthyneura</taxon>
        <taxon>Panpulmonata</taxon>
        <taxon>Hygrophila</taxon>
        <taxon>Lymnaeoidea</taxon>
        <taxon>Planorbidae</taxon>
        <taxon>Biomphalaria</taxon>
    </lineage>
</organism>
<keyword evidence="1" id="KW-0472">Membrane</keyword>
<sequence>MYPIIKNETNIDKKHGVIKTFNIHFESPSIEFPNCVDYVDKDVIANCSCKVKGLGSENATYSWFDTSGHYLLSNTSLLAFVTTEYITAFLCTARIESFNLTISKVYNVTLITTTATTNSTVTSSGTYVSIVITIVAIISIFSITVLVFRFGKCRSRHGIANITINEEKFSELFFATEDFNNEDIYTVETNVNRKPPRSKLTYVPLSRTENATTVPLKVQSDEHTYSRISYTETGHYHTIERLSTSTIASTIDGIAKTCSRFQLQSLALDINSVSAQSSIKVSASQGDYSVAKVHGDVNDYETIT</sequence>
<reference evidence="2" key="1">
    <citation type="journal article" date="2020" name="Elife">
        <title>Clusters of polymorphic transmembrane genes control resistance to schistosomes in snail vectors.</title>
        <authorList>
            <person name="Tennessen J.A."/>
            <person name="Bollmann S.R."/>
            <person name="Peremyslova E."/>
            <person name="Kronmiller B.A."/>
            <person name="Sergi C."/>
            <person name="Hamali B."/>
            <person name="Blouin M.S."/>
        </authorList>
    </citation>
    <scope>NUCLEOTIDE SEQUENCE</scope>
    <source>
        <strain evidence="2">I68</strain>
    </source>
</reference>
<evidence type="ECO:0000256" key="1">
    <source>
        <dbReference type="SAM" id="Phobius"/>
    </source>
</evidence>
<dbReference type="AlphaFoldDB" id="A0A7G8ZAX0"/>
<gene>
    <name evidence="2" type="primary">PTC2-5</name>
</gene>
<proteinExistence type="evidence at transcript level"/>